<evidence type="ECO:0000259" key="3">
    <source>
        <dbReference type="PROSITE" id="PS51186"/>
    </source>
</evidence>
<organism evidence="4 5">
    <name type="scientific">Schleiferilactobacillus harbinensis DSM 16991</name>
    <dbReference type="NCBI Taxonomy" id="1122147"/>
    <lineage>
        <taxon>Bacteria</taxon>
        <taxon>Bacillati</taxon>
        <taxon>Bacillota</taxon>
        <taxon>Bacilli</taxon>
        <taxon>Lactobacillales</taxon>
        <taxon>Lactobacillaceae</taxon>
        <taxon>Schleiferilactobacillus</taxon>
    </lineage>
</organism>
<dbReference type="Gene3D" id="3.40.630.30">
    <property type="match status" value="1"/>
</dbReference>
<dbReference type="CDD" id="cd04301">
    <property type="entry name" value="NAT_SF"/>
    <property type="match status" value="1"/>
</dbReference>
<dbReference type="GO" id="GO:0005737">
    <property type="term" value="C:cytoplasm"/>
    <property type="evidence" value="ECO:0007669"/>
    <property type="project" value="TreeGrafter"/>
</dbReference>
<evidence type="ECO:0000313" key="5">
    <source>
        <dbReference type="Proteomes" id="UP000050949"/>
    </source>
</evidence>
<sequence>MITYTWQNDWSQDHITALYQSVGWQAYLQDVAKTQRALRASTVLAAVADDGRLVGLIRGVSDGETILYIQDLLVRPEFQGQHIGSTLIRQFLAKYQDVGQIMLLSEAEPKTVAFYRSLGFSPVNPQSYGTALVKDSRY</sequence>
<protein>
    <recommendedName>
        <fullName evidence="3">N-acetyltransferase domain-containing protein</fullName>
    </recommendedName>
</protein>
<keyword evidence="1" id="KW-0808">Transferase</keyword>
<dbReference type="AlphaFoldDB" id="A0A0R1XGB9"/>
<dbReference type="RefSeq" id="WP_027828080.1">
    <property type="nucleotide sequence ID" value="NZ_AUEH01000012.1"/>
</dbReference>
<dbReference type="GO" id="GO:0008080">
    <property type="term" value="F:N-acetyltransferase activity"/>
    <property type="evidence" value="ECO:0007669"/>
    <property type="project" value="InterPro"/>
</dbReference>
<dbReference type="PROSITE" id="PS51186">
    <property type="entry name" value="GNAT"/>
    <property type="match status" value="1"/>
</dbReference>
<dbReference type="eggNOG" id="COG0454">
    <property type="taxonomic scope" value="Bacteria"/>
</dbReference>
<proteinExistence type="predicted"/>
<dbReference type="PANTHER" id="PTHR43626:SF4">
    <property type="entry name" value="GCN5-RELATED N-ACETYLTRANSFERASE 2, CHLOROPLASTIC"/>
    <property type="match status" value="1"/>
</dbReference>
<dbReference type="InterPro" id="IPR045039">
    <property type="entry name" value="NSI-like"/>
</dbReference>
<evidence type="ECO:0000313" key="4">
    <source>
        <dbReference type="EMBL" id="KRM27508.1"/>
    </source>
</evidence>
<evidence type="ECO:0000256" key="2">
    <source>
        <dbReference type="ARBA" id="ARBA00023315"/>
    </source>
</evidence>
<accession>A0A0R1XGB9</accession>
<dbReference type="EMBL" id="AZFW01000048">
    <property type="protein sequence ID" value="KRM27508.1"/>
    <property type="molecule type" value="Genomic_DNA"/>
</dbReference>
<dbReference type="OrthoDB" id="9775804at2"/>
<dbReference type="SUPFAM" id="SSF55729">
    <property type="entry name" value="Acyl-CoA N-acyltransferases (Nat)"/>
    <property type="match status" value="1"/>
</dbReference>
<gene>
    <name evidence="4" type="ORF">FC91_GL002521</name>
</gene>
<dbReference type="InterPro" id="IPR016181">
    <property type="entry name" value="Acyl_CoA_acyltransferase"/>
</dbReference>
<name>A0A0R1XGB9_9LACO</name>
<dbReference type="PATRIC" id="fig|1122147.4.peg.2602"/>
<evidence type="ECO:0000256" key="1">
    <source>
        <dbReference type="ARBA" id="ARBA00022679"/>
    </source>
</evidence>
<dbReference type="InterPro" id="IPR000182">
    <property type="entry name" value="GNAT_dom"/>
</dbReference>
<comment type="caution">
    <text evidence="4">The sequence shown here is derived from an EMBL/GenBank/DDBJ whole genome shotgun (WGS) entry which is preliminary data.</text>
</comment>
<dbReference type="PANTHER" id="PTHR43626">
    <property type="entry name" value="ACYL-COA N-ACYLTRANSFERASE"/>
    <property type="match status" value="1"/>
</dbReference>
<keyword evidence="2" id="KW-0012">Acyltransferase</keyword>
<reference evidence="4 5" key="1">
    <citation type="journal article" date="2015" name="Genome Announc.">
        <title>Expanding the biotechnology potential of lactobacilli through comparative genomics of 213 strains and associated genera.</title>
        <authorList>
            <person name="Sun Z."/>
            <person name="Harris H.M."/>
            <person name="McCann A."/>
            <person name="Guo C."/>
            <person name="Argimon S."/>
            <person name="Zhang W."/>
            <person name="Yang X."/>
            <person name="Jeffery I.B."/>
            <person name="Cooney J.C."/>
            <person name="Kagawa T.F."/>
            <person name="Liu W."/>
            <person name="Song Y."/>
            <person name="Salvetti E."/>
            <person name="Wrobel A."/>
            <person name="Rasinkangas P."/>
            <person name="Parkhill J."/>
            <person name="Rea M.C."/>
            <person name="O'Sullivan O."/>
            <person name="Ritari J."/>
            <person name="Douillard F.P."/>
            <person name="Paul Ross R."/>
            <person name="Yang R."/>
            <person name="Briner A.E."/>
            <person name="Felis G.E."/>
            <person name="de Vos W.M."/>
            <person name="Barrangou R."/>
            <person name="Klaenhammer T.R."/>
            <person name="Caufield P.W."/>
            <person name="Cui Y."/>
            <person name="Zhang H."/>
            <person name="O'Toole P.W."/>
        </authorList>
    </citation>
    <scope>NUCLEOTIDE SEQUENCE [LARGE SCALE GENOMIC DNA]</scope>
    <source>
        <strain evidence="4 5">DSM 16991</strain>
    </source>
</reference>
<feature type="domain" description="N-acetyltransferase" evidence="3">
    <location>
        <begin position="1"/>
        <end position="138"/>
    </location>
</feature>
<dbReference type="Proteomes" id="UP000050949">
    <property type="component" value="Unassembled WGS sequence"/>
</dbReference>
<dbReference type="Pfam" id="PF00583">
    <property type="entry name" value="Acetyltransf_1"/>
    <property type="match status" value="1"/>
</dbReference>